<proteinExistence type="inferred from homology"/>
<dbReference type="EMBL" id="KZ678666">
    <property type="protein sequence ID" value="PSR77230.1"/>
    <property type="molecule type" value="Genomic_DNA"/>
</dbReference>
<organism evidence="7 8">
    <name type="scientific">Coniella lustricola</name>
    <dbReference type="NCBI Taxonomy" id="2025994"/>
    <lineage>
        <taxon>Eukaryota</taxon>
        <taxon>Fungi</taxon>
        <taxon>Dikarya</taxon>
        <taxon>Ascomycota</taxon>
        <taxon>Pezizomycotina</taxon>
        <taxon>Sordariomycetes</taxon>
        <taxon>Sordariomycetidae</taxon>
        <taxon>Diaporthales</taxon>
        <taxon>Schizoparmaceae</taxon>
        <taxon>Coniella</taxon>
    </lineage>
</organism>
<name>A0A2T2ZUM9_9PEZI</name>
<dbReference type="Proteomes" id="UP000241462">
    <property type="component" value="Unassembled WGS sequence"/>
</dbReference>
<accession>A0A2T2ZUM9</accession>
<dbReference type="STRING" id="2025994.A0A2T2ZUM9"/>
<feature type="compositionally biased region" description="Polar residues" evidence="6">
    <location>
        <begin position="325"/>
        <end position="355"/>
    </location>
</feature>
<comment type="function">
    <text evidence="1">Required for peroxisome inheritance.</text>
</comment>
<evidence type="ECO:0000256" key="4">
    <source>
        <dbReference type="ARBA" id="ARBA00021397"/>
    </source>
</evidence>
<dbReference type="Pfam" id="PF12634">
    <property type="entry name" value="Inp1"/>
    <property type="match status" value="1"/>
</dbReference>
<feature type="region of interest" description="Disordered" evidence="6">
    <location>
        <begin position="250"/>
        <end position="280"/>
    </location>
</feature>
<protein>
    <recommendedName>
        <fullName evidence="4">Inheritance of peroxisomes protein 1</fullName>
    </recommendedName>
</protein>
<feature type="region of interest" description="Disordered" evidence="6">
    <location>
        <begin position="408"/>
        <end position="439"/>
    </location>
</feature>
<feature type="compositionally biased region" description="Polar residues" evidence="6">
    <location>
        <begin position="250"/>
        <end position="262"/>
    </location>
</feature>
<dbReference type="GO" id="GO:0005780">
    <property type="term" value="C:extrinsic component of intraperoxisomal membrane"/>
    <property type="evidence" value="ECO:0007669"/>
    <property type="project" value="InterPro"/>
</dbReference>
<evidence type="ECO:0000313" key="8">
    <source>
        <dbReference type="Proteomes" id="UP000241462"/>
    </source>
</evidence>
<feature type="compositionally biased region" description="Polar residues" evidence="6">
    <location>
        <begin position="416"/>
        <end position="432"/>
    </location>
</feature>
<sequence>VPRRHSTVPTSFQPVSPRPSPEPIASGSVETLYSHPSIRIVAFTAGKSALERTKAEADDKPGTLPSSSAFERAIAVGAFQIYRAPGSVAFLRSGSALQPILPKSQAWCLDEQLSKFVLQIRRPNYWRIEVPVGNDEEMKRAHMLRDVLGQILQFEKTPCPFERSFIVELPEPPQTPIKKRTWTPPARTVSMNWPPGQPITPPPEFHSHGTKASLEGSGQLRVRRTRVAAFASRRAAAAPLLRLHTSSSLSGLNSVQERTATAETDDLVEPGSPAESMDSFHSVQSWHSALSPPALSPVFPPTNTFPYPHDNIPLSQAKGRDLSGLLSTPTTSKWDRTSTGTTAGTAVPSPNTPWSEVQDEPAAPPDALKEADTSTSSPLPVTTNIVSEQNTTIAEEADSLSASWSSAASHTSYDSNNSSPMRHRTATTTSVAISHRSPRALSPLPPAANLLTTDISSRTISAARAIRRIPSSIFNKTCEILISPPAHLISLMLKVAARISAGEWQGFVFGMDESGEVVDVRWDYGDALDD</sequence>
<feature type="non-terminal residue" evidence="7">
    <location>
        <position position="530"/>
    </location>
</feature>
<evidence type="ECO:0000256" key="6">
    <source>
        <dbReference type="SAM" id="MobiDB-lite"/>
    </source>
</evidence>
<evidence type="ECO:0000256" key="1">
    <source>
        <dbReference type="ARBA" id="ARBA00003594"/>
    </source>
</evidence>
<evidence type="ECO:0000256" key="5">
    <source>
        <dbReference type="ARBA" id="ARBA00023136"/>
    </source>
</evidence>
<dbReference type="AlphaFoldDB" id="A0A2T2ZUM9"/>
<feature type="region of interest" description="Disordered" evidence="6">
    <location>
        <begin position="309"/>
        <end position="382"/>
    </location>
</feature>
<comment type="subcellular location">
    <subcellularLocation>
        <location evidence="2">Peroxisome membrane</location>
        <topology evidence="2">Peripheral membrane protein</topology>
    </subcellularLocation>
</comment>
<keyword evidence="5" id="KW-0472">Membrane</keyword>
<dbReference type="InterPro" id="IPR024758">
    <property type="entry name" value="Inp1"/>
</dbReference>
<evidence type="ECO:0000256" key="3">
    <source>
        <dbReference type="ARBA" id="ARBA00010707"/>
    </source>
</evidence>
<feature type="non-terminal residue" evidence="7">
    <location>
        <position position="1"/>
    </location>
</feature>
<dbReference type="GO" id="GO:0045033">
    <property type="term" value="P:peroxisome inheritance"/>
    <property type="evidence" value="ECO:0007669"/>
    <property type="project" value="InterPro"/>
</dbReference>
<evidence type="ECO:0000256" key="2">
    <source>
        <dbReference type="ARBA" id="ARBA00004421"/>
    </source>
</evidence>
<dbReference type="InParanoid" id="A0A2T2ZUM9"/>
<dbReference type="OrthoDB" id="4097008at2759"/>
<comment type="similarity">
    <text evidence="3">Belongs to the INP1 family.</text>
</comment>
<feature type="compositionally biased region" description="Polar residues" evidence="6">
    <location>
        <begin position="373"/>
        <end position="382"/>
    </location>
</feature>
<feature type="region of interest" description="Disordered" evidence="6">
    <location>
        <begin position="1"/>
        <end position="28"/>
    </location>
</feature>
<keyword evidence="8" id="KW-1185">Reference proteome</keyword>
<evidence type="ECO:0000313" key="7">
    <source>
        <dbReference type="EMBL" id="PSR77230.1"/>
    </source>
</evidence>
<reference evidence="7 8" key="1">
    <citation type="journal article" date="2018" name="Mycol. Prog.">
        <title>Coniella lustricola, a new species from submerged detritus.</title>
        <authorList>
            <person name="Raudabaugh D.B."/>
            <person name="Iturriaga T."/>
            <person name="Carver A."/>
            <person name="Mondo S."/>
            <person name="Pangilinan J."/>
            <person name="Lipzen A."/>
            <person name="He G."/>
            <person name="Amirebrahimi M."/>
            <person name="Grigoriev I.V."/>
            <person name="Miller A.N."/>
        </authorList>
    </citation>
    <scope>NUCLEOTIDE SEQUENCE [LARGE SCALE GENOMIC DNA]</scope>
    <source>
        <strain evidence="7 8">B22-T-1</strain>
    </source>
</reference>
<gene>
    <name evidence="7" type="ORF">BD289DRAFT_352022</name>
</gene>